<dbReference type="InterPro" id="IPR001387">
    <property type="entry name" value="Cro/C1-type_HTH"/>
</dbReference>
<accession>A0A1G9YM70</accession>
<feature type="domain" description="HTH cro/C1-type" evidence="1">
    <location>
        <begin position="26"/>
        <end position="57"/>
    </location>
</feature>
<evidence type="ECO:0000259" key="1">
    <source>
        <dbReference type="PROSITE" id="PS50943"/>
    </source>
</evidence>
<dbReference type="EMBL" id="FNET01000034">
    <property type="protein sequence ID" value="SDN10092.1"/>
    <property type="molecule type" value="Genomic_DNA"/>
</dbReference>
<dbReference type="SMART" id="SM00530">
    <property type="entry name" value="HTH_XRE"/>
    <property type="match status" value="1"/>
</dbReference>
<dbReference type="Pfam" id="PF19054">
    <property type="entry name" value="DUF5753"/>
    <property type="match status" value="1"/>
</dbReference>
<organism evidence="2 3">
    <name type="scientific">Lentzea albidocapillata subsp. violacea</name>
    <dbReference type="NCBI Taxonomy" id="128104"/>
    <lineage>
        <taxon>Bacteria</taxon>
        <taxon>Bacillati</taxon>
        <taxon>Actinomycetota</taxon>
        <taxon>Actinomycetes</taxon>
        <taxon>Pseudonocardiales</taxon>
        <taxon>Pseudonocardiaceae</taxon>
        <taxon>Lentzea</taxon>
    </lineage>
</organism>
<gene>
    <name evidence="2" type="ORF">SAMN04488074_13431</name>
</gene>
<sequence>MEVNDSVTQHLQLPPPVMKVVLGNQLARLREAVGVTQDDIAAVLGCTQQKIAHIEAGSGIKLIELNALLDHVGANEADRAYTRDLQAESNRRTKRGAFSTRFRQYLRLLVDMEPSCNRYFSYQALMIPGLLQAEEYMRSNARAWRPSLTVEEIDQSTANRLGRQQVLDNLDQQFWFIIDEAALRRTEGGQVTKKQIMKLVEAIDRPNVELQVVPFDVGYYMGQGHDYTIFGYDTKPLVDIIYLEQHDGGEYVDNSKRTARYLTLWDYQKAVASGPEQTRRMLLDIAASL</sequence>
<dbReference type="AlphaFoldDB" id="A0A1G9YM70"/>
<dbReference type="GO" id="GO:0003677">
    <property type="term" value="F:DNA binding"/>
    <property type="evidence" value="ECO:0007669"/>
    <property type="project" value="InterPro"/>
</dbReference>
<evidence type="ECO:0000313" key="3">
    <source>
        <dbReference type="Proteomes" id="UP000199682"/>
    </source>
</evidence>
<name>A0A1G9YM70_9PSEU</name>
<dbReference type="Gene3D" id="1.10.260.40">
    <property type="entry name" value="lambda repressor-like DNA-binding domains"/>
    <property type="match status" value="1"/>
</dbReference>
<reference evidence="3" key="1">
    <citation type="submission" date="2016-10" db="EMBL/GenBank/DDBJ databases">
        <authorList>
            <person name="Varghese N."/>
            <person name="Submissions S."/>
        </authorList>
    </citation>
    <scope>NUCLEOTIDE SEQUENCE [LARGE SCALE GENOMIC DNA]</scope>
    <source>
        <strain evidence="3">DSM 44796</strain>
    </source>
</reference>
<proteinExistence type="predicted"/>
<dbReference type="InterPro" id="IPR043917">
    <property type="entry name" value="DUF5753"/>
</dbReference>
<evidence type="ECO:0000313" key="2">
    <source>
        <dbReference type="EMBL" id="SDN10092.1"/>
    </source>
</evidence>
<protein>
    <submittedName>
        <fullName evidence="2">Helix-turn-helix domain-containing protein</fullName>
    </submittedName>
</protein>
<dbReference type="PROSITE" id="PS50943">
    <property type="entry name" value="HTH_CROC1"/>
    <property type="match status" value="1"/>
</dbReference>
<dbReference type="Pfam" id="PF13560">
    <property type="entry name" value="HTH_31"/>
    <property type="match status" value="1"/>
</dbReference>
<dbReference type="CDD" id="cd00093">
    <property type="entry name" value="HTH_XRE"/>
    <property type="match status" value="1"/>
</dbReference>
<dbReference type="SUPFAM" id="SSF47413">
    <property type="entry name" value="lambda repressor-like DNA-binding domains"/>
    <property type="match status" value="1"/>
</dbReference>
<dbReference type="Proteomes" id="UP000199682">
    <property type="component" value="Unassembled WGS sequence"/>
</dbReference>
<dbReference type="InterPro" id="IPR010982">
    <property type="entry name" value="Lambda_DNA-bd_dom_sf"/>
</dbReference>